<dbReference type="GO" id="GO:0016746">
    <property type="term" value="F:acyltransferase activity"/>
    <property type="evidence" value="ECO:0007669"/>
    <property type="project" value="UniProtKB-KW"/>
</dbReference>
<dbReference type="PANTHER" id="PTHR13170:SF16">
    <property type="entry name" value="PROTEIN O-GLCNACASE"/>
    <property type="match status" value="1"/>
</dbReference>
<dbReference type="InterPro" id="IPR016181">
    <property type="entry name" value="Acyl_CoA_acyltransferase"/>
</dbReference>
<dbReference type="Pfam" id="PF00583">
    <property type="entry name" value="Acetyltransf_1"/>
    <property type="match status" value="1"/>
</dbReference>
<dbReference type="RefSeq" id="WP_380584223.1">
    <property type="nucleotide sequence ID" value="NZ_JBHSQJ010000069.1"/>
</dbReference>
<evidence type="ECO:0000313" key="2">
    <source>
        <dbReference type="EMBL" id="MFC5908907.1"/>
    </source>
</evidence>
<dbReference type="EC" id="2.3.1.-" evidence="2"/>
<dbReference type="EMBL" id="JBHSQJ010000069">
    <property type="protein sequence ID" value="MFC5908907.1"/>
    <property type="molecule type" value="Genomic_DNA"/>
</dbReference>
<evidence type="ECO:0000313" key="3">
    <source>
        <dbReference type="Proteomes" id="UP001596174"/>
    </source>
</evidence>
<dbReference type="Proteomes" id="UP001596174">
    <property type="component" value="Unassembled WGS sequence"/>
</dbReference>
<name>A0ABW1G3Z5_9ACTN</name>
<dbReference type="InterPro" id="IPR000182">
    <property type="entry name" value="GNAT_dom"/>
</dbReference>
<feature type="domain" description="N-acetyltransferase" evidence="1">
    <location>
        <begin position="5"/>
        <end position="203"/>
    </location>
</feature>
<keyword evidence="2" id="KW-0012">Acyltransferase</keyword>
<sequence length="215" mass="23250">MSAPLEIRPYRPSDREGLYEVCVRTGDNGADAAALYPDPRILPDIFVGPYLALEPELAFVLAESEGAGRPVGYILGTADTAAFVARYRARWLPGVADRYPGDGARERELRHPEWMLWPEAAGHPAHLHIDLLPEAQGRGHGRQLMRTYLDALAAAGVGAVHLSMGEANHAARAFYDRLGFTELARRGGGVLMGRATADGQTVTPKSVAMPTRPEA</sequence>
<dbReference type="SUPFAM" id="SSF55729">
    <property type="entry name" value="Acyl-CoA N-acyltransferases (Nat)"/>
    <property type="match status" value="1"/>
</dbReference>
<protein>
    <submittedName>
        <fullName evidence="2">GNAT family N-acetyltransferase</fullName>
        <ecNumber evidence="2">2.3.1.-</ecNumber>
    </submittedName>
</protein>
<evidence type="ECO:0000259" key="1">
    <source>
        <dbReference type="PROSITE" id="PS51186"/>
    </source>
</evidence>
<dbReference type="PROSITE" id="PS51186">
    <property type="entry name" value="GNAT"/>
    <property type="match status" value="1"/>
</dbReference>
<dbReference type="Gene3D" id="3.40.630.30">
    <property type="match status" value="1"/>
</dbReference>
<keyword evidence="2" id="KW-0808">Transferase</keyword>
<accession>A0ABW1G3Z5</accession>
<comment type="caution">
    <text evidence="2">The sequence shown here is derived from an EMBL/GenBank/DDBJ whole genome shotgun (WGS) entry which is preliminary data.</text>
</comment>
<proteinExistence type="predicted"/>
<reference evidence="3" key="1">
    <citation type="journal article" date="2019" name="Int. J. Syst. Evol. Microbiol.">
        <title>The Global Catalogue of Microorganisms (GCM) 10K type strain sequencing project: providing services to taxonomists for standard genome sequencing and annotation.</title>
        <authorList>
            <consortium name="The Broad Institute Genomics Platform"/>
            <consortium name="The Broad Institute Genome Sequencing Center for Infectious Disease"/>
            <person name="Wu L."/>
            <person name="Ma J."/>
        </authorList>
    </citation>
    <scope>NUCLEOTIDE SEQUENCE [LARGE SCALE GENOMIC DNA]</scope>
    <source>
        <strain evidence="3">JCM 4816</strain>
    </source>
</reference>
<organism evidence="2 3">
    <name type="scientific">Streptacidiphilus monticola</name>
    <dbReference type="NCBI Taxonomy" id="2161674"/>
    <lineage>
        <taxon>Bacteria</taxon>
        <taxon>Bacillati</taxon>
        <taxon>Actinomycetota</taxon>
        <taxon>Actinomycetes</taxon>
        <taxon>Kitasatosporales</taxon>
        <taxon>Streptomycetaceae</taxon>
        <taxon>Streptacidiphilus</taxon>
    </lineage>
</organism>
<gene>
    <name evidence="2" type="ORF">ACFP3V_16990</name>
</gene>
<dbReference type="PANTHER" id="PTHR13170">
    <property type="entry name" value="O-GLCNACASE"/>
    <property type="match status" value="1"/>
</dbReference>
<keyword evidence="3" id="KW-1185">Reference proteome</keyword>
<dbReference type="InterPro" id="IPR051822">
    <property type="entry name" value="Glycosyl_Hydrolase_84"/>
</dbReference>